<feature type="transmembrane region" description="Helical" evidence="5">
    <location>
        <begin position="302"/>
        <end position="323"/>
    </location>
</feature>
<feature type="transmembrane region" description="Helical" evidence="5">
    <location>
        <begin position="128"/>
        <end position="149"/>
    </location>
</feature>
<feature type="transmembrane region" description="Helical" evidence="5">
    <location>
        <begin position="202"/>
        <end position="220"/>
    </location>
</feature>
<dbReference type="PANTHER" id="PTHR10846:SF8">
    <property type="entry name" value="INNER MEMBRANE PROTEIN YRBG"/>
    <property type="match status" value="1"/>
</dbReference>
<keyword evidence="3 5" id="KW-1133">Transmembrane helix</keyword>
<feature type="transmembrane region" description="Helical" evidence="5">
    <location>
        <begin position="104"/>
        <end position="122"/>
    </location>
</feature>
<evidence type="ECO:0000256" key="2">
    <source>
        <dbReference type="ARBA" id="ARBA00022692"/>
    </source>
</evidence>
<evidence type="ECO:0000256" key="1">
    <source>
        <dbReference type="ARBA" id="ARBA00004141"/>
    </source>
</evidence>
<feature type="transmembrane region" description="Helical" evidence="5">
    <location>
        <begin position="241"/>
        <end position="264"/>
    </location>
</feature>
<feature type="domain" description="Sodium/calcium exchanger membrane region" evidence="6">
    <location>
        <begin position="176"/>
        <end position="322"/>
    </location>
</feature>
<keyword evidence="4 5" id="KW-0472">Membrane</keyword>
<evidence type="ECO:0000313" key="7">
    <source>
        <dbReference type="EMBL" id="AXF55675.1"/>
    </source>
</evidence>
<dbReference type="Pfam" id="PF01699">
    <property type="entry name" value="Na_Ca_ex"/>
    <property type="match status" value="2"/>
</dbReference>
<accession>A0A345BXJ4</accession>
<dbReference type="InterPro" id="IPR004837">
    <property type="entry name" value="NaCa_Exmemb"/>
</dbReference>
<dbReference type="RefSeq" id="WP_114371766.1">
    <property type="nucleotide sequence ID" value="NZ_CP031092.1"/>
</dbReference>
<dbReference type="InterPro" id="IPR004481">
    <property type="entry name" value="K/Na/Ca-exchanger"/>
</dbReference>
<feature type="transmembrane region" description="Helical" evidence="5">
    <location>
        <begin position="27"/>
        <end position="49"/>
    </location>
</feature>
<dbReference type="KEGG" id="rue:DT065_06325"/>
<dbReference type="Proteomes" id="UP000252100">
    <property type="component" value="Chromosome"/>
</dbReference>
<dbReference type="EMBL" id="CP031092">
    <property type="protein sequence ID" value="AXF55675.1"/>
    <property type="molecule type" value="Genomic_DNA"/>
</dbReference>
<dbReference type="PANTHER" id="PTHR10846">
    <property type="entry name" value="SODIUM/POTASSIUM/CALCIUM EXCHANGER"/>
    <property type="match status" value="1"/>
</dbReference>
<evidence type="ECO:0000313" key="8">
    <source>
        <dbReference type="Proteomes" id="UP000252100"/>
    </source>
</evidence>
<evidence type="ECO:0000256" key="4">
    <source>
        <dbReference type="ARBA" id="ARBA00023136"/>
    </source>
</evidence>
<evidence type="ECO:0000256" key="3">
    <source>
        <dbReference type="ARBA" id="ARBA00022989"/>
    </source>
</evidence>
<proteinExistence type="predicted"/>
<dbReference type="GO" id="GO:0008273">
    <property type="term" value="F:calcium, potassium:sodium antiporter activity"/>
    <property type="evidence" value="ECO:0007669"/>
    <property type="project" value="TreeGrafter"/>
</dbReference>
<dbReference type="OrthoDB" id="9794225at2"/>
<dbReference type="Gene3D" id="1.20.1420.30">
    <property type="entry name" value="NCX, central ion-binding region"/>
    <property type="match status" value="1"/>
</dbReference>
<dbReference type="InterPro" id="IPR044880">
    <property type="entry name" value="NCX_ion-bd_dom_sf"/>
</dbReference>
<feature type="domain" description="Sodium/calcium exchanger membrane region" evidence="6">
    <location>
        <begin position="2"/>
        <end position="148"/>
    </location>
</feature>
<dbReference type="AlphaFoldDB" id="A0A345BXJ4"/>
<dbReference type="GO" id="GO:0005262">
    <property type="term" value="F:calcium channel activity"/>
    <property type="evidence" value="ECO:0007669"/>
    <property type="project" value="TreeGrafter"/>
</dbReference>
<feature type="transmembrane region" description="Helical" evidence="5">
    <location>
        <begin position="177"/>
        <end position="196"/>
    </location>
</feature>
<feature type="transmembrane region" description="Helical" evidence="5">
    <location>
        <begin position="276"/>
        <end position="295"/>
    </location>
</feature>
<dbReference type="GO" id="GO:0006874">
    <property type="term" value="P:intracellular calcium ion homeostasis"/>
    <property type="evidence" value="ECO:0007669"/>
    <property type="project" value="TreeGrafter"/>
</dbReference>
<gene>
    <name evidence="7" type="ORF">DT065_06325</name>
</gene>
<evidence type="ECO:0000259" key="6">
    <source>
        <dbReference type="Pfam" id="PF01699"/>
    </source>
</evidence>
<name>A0A345BXJ4_9BACI</name>
<sequence>MVFLIFLIAVVITVVSATKLSTYADAISRLSGLGSLLIGTFLLAVATALPEVTTTVSAIYLDNPDLAVGNIFGSNHSNLLILAVFDLVFRKRKMLSHIHRQQRYTALFGMLMILITAIAIFTTVEIPFIGVGIESLLIIVLYLLSLWVIQRTAGAGEEEDEATEASREEEKYSMKHAVIGFIITAIVIFISGTALTFSGDEIAVITGLGSSFVGSFLIAASTSLPEVMTVWTALKLNNENLAAASIFGSNLFNLVILVVCDLLYTGSLLQAASMSHTVTVLLLLMNSILISYAVSSDQRHRFYTWPSLLIILFYVLTMLWLYIV</sequence>
<comment type="subcellular location">
    <subcellularLocation>
        <location evidence="1">Membrane</location>
        <topology evidence="1">Multi-pass membrane protein</topology>
    </subcellularLocation>
</comment>
<reference evidence="7 8" key="1">
    <citation type="journal article" date="2018" name="J. Microbiol.">
        <title>Salicibibacter kimchii gen. nov., sp. nov., a moderately halophilic and alkalitolerant bacterium in the family Bacillaceae, isolated from kimchi.</title>
        <authorList>
            <person name="Jang J.Y."/>
            <person name="Oh Y.J."/>
            <person name="Lim S.K."/>
            <person name="Park H.K."/>
            <person name="Lee C."/>
            <person name="Kim J.Y."/>
            <person name="Lee M.A."/>
            <person name="Choi H.J."/>
        </authorList>
    </citation>
    <scope>NUCLEOTIDE SEQUENCE [LARGE SCALE GENOMIC DNA]</scope>
    <source>
        <strain evidence="7 8">NKC1-1</strain>
    </source>
</reference>
<dbReference type="GO" id="GO:0005886">
    <property type="term" value="C:plasma membrane"/>
    <property type="evidence" value="ECO:0007669"/>
    <property type="project" value="TreeGrafter"/>
</dbReference>
<protein>
    <submittedName>
        <fullName evidence="7">Sodium:calcium antiporter</fullName>
    </submittedName>
</protein>
<evidence type="ECO:0000256" key="5">
    <source>
        <dbReference type="SAM" id="Phobius"/>
    </source>
</evidence>
<organism evidence="7 8">
    <name type="scientific">Salicibibacter kimchii</name>
    <dbReference type="NCBI Taxonomy" id="2099786"/>
    <lineage>
        <taxon>Bacteria</taxon>
        <taxon>Bacillati</taxon>
        <taxon>Bacillota</taxon>
        <taxon>Bacilli</taxon>
        <taxon>Bacillales</taxon>
        <taxon>Bacillaceae</taxon>
        <taxon>Salicibibacter</taxon>
    </lineage>
</organism>
<keyword evidence="8" id="KW-1185">Reference proteome</keyword>
<keyword evidence="2 5" id="KW-0812">Transmembrane</keyword>